<reference evidence="2" key="2">
    <citation type="submission" date="2025-08" db="UniProtKB">
        <authorList>
            <consortium name="RefSeq"/>
        </authorList>
    </citation>
    <scope>IDENTIFICATION</scope>
    <source>
        <tissue evidence="2">Leaf</tissue>
    </source>
</reference>
<evidence type="ECO:0000313" key="1">
    <source>
        <dbReference type="Proteomes" id="UP000790787"/>
    </source>
</evidence>
<accession>A0AC58SRU7</accession>
<organism evidence="1 2">
    <name type="scientific">Nicotiana tabacum</name>
    <name type="common">Common tobacco</name>
    <dbReference type="NCBI Taxonomy" id="4097"/>
    <lineage>
        <taxon>Eukaryota</taxon>
        <taxon>Viridiplantae</taxon>
        <taxon>Streptophyta</taxon>
        <taxon>Embryophyta</taxon>
        <taxon>Tracheophyta</taxon>
        <taxon>Spermatophyta</taxon>
        <taxon>Magnoliopsida</taxon>
        <taxon>eudicotyledons</taxon>
        <taxon>Gunneridae</taxon>
        <taxon>Pentapetalae</taxon>
        <taxon>asterids</taxon>
        <taxon>lamiids</taxon>
        <taxon>Solanales</taxon>
        <taxon>Solanaceae</taxon>
        <taxon>Nicotianoideae</taxon>
        <taxon>Nicotianeae</taxon>
        <taxon>Nicotiana</taxon>
    </lineage>
</organism>
<sequence length="606" mass="69092">MGETASLQIDHNHPLFLAATDTPGVVLHDIKLTGPENYGLWSRSMQMALLVKNKLGFIEGNCLKSSYKRELENQWERCNAVVLSWIGRTVSAQLWSSIIYASNAKTIWNEFKKRFDKSNLTCFYLPWIQIGSLKQGTDSFLVGLNESYSQVRNQILLKTPVLTIIDTGASHHITCHKEILSNLENIKQQRSHKVQVPIGSKCSVTHKGNVSILGGCVLKDVLYVPDFKFNLLLVSKLTKELRCCALFFPDFFVLLGLYNGKVMGIGREDCGLYKIKWRDKPVAAMVTKKTDECNLWHMRLGHPPVKAMKHISTLKNKVVDTLQHNCEVCPLAKQSRLKFPLSSSKTDSIFQLIHLDIWGPHKLPTYDRKYYFFTIVDDFSRYTWVCLLQSKSEVVIVLKDFLIMVKTQFDMNVKVLSNLPKGDKFAKRARKSVLIGYPKVQKGYRLFDLETKAIFVSKDASFREHIFHFRENATTLEDYFPIPIIGNIITPTAEVLEIDHTTQNTEAVEVEHEVQDISAELIPNTELEITVVPHTSIPEPINAQGSRKTTRTSKPPVWPKDYQTTKKFSSNCLYPLSNTLTYANLRVGYQAYLQAFSVEVEPSTFQ</sequence>
<dbReference type="RefSeq" id="XP_075087699.1">
    <property type="nucleotide sequence ID" value="XM_075231598.1"/>
</dbReference>
<evidence type="ECO:0000313" key="2">
    <source>
        <dbReference type="RefSeq" id="XP_075087699.1"/>
    </source>
</evidence>
<reference evidence="1" key="1">
    <citation type="journal article" date="2014" name="Nat. Commun.">
        <title>The tobacco genome sequence and its comparison with those of tomato and potato.</title>
        <authorList>
            <person name="Sierro N."/>
            <person name="Battey J.N."/>
            <person name="Ouadi S."/>
            <person name="Bakaher N."/>
            <person name="Bovet L."/>
            <person name="Willig A."/>
            <person name="Goepfert S."/>
            <person name="Peitsch M.C."/>
            <person name="Ivanov N.V."/>
        </authorList>
    </citation>
    <scope>NUCLEOTIDE SEQUENCE [LARGE SCALE GENOMIC DNA]</scope>
</reference>
<proteinExistence type="predicted"/>
<name>A0AC58SRU7_TOBAC</name>
<protein>
    <submittedName>
        <fullName evidence="2">Uncharacterized protein LOC142169696</fullName>
    </submittedName>
</protein>
<keyword evidence="1" id="KW-1185">Reference proteome</keyword>
<dbReference type="Proteomes" id="UP000790787">
    <property type="component" value="Chromosome 15"/>
</dbReference>
<gene>
    <name evidence="2" type="primary">LOC142169696</name>
</gene>